<evidence type="ECO:0000313" key="2">
    <source>
        <dbReference type="Proteomes" id="UP001144323"/>
    </source>
</evidence>
<reference evidence="1" key="1">
    <citation type="journal article" date="2023" name="Int. J. Syst. Evol. Microbiol.">
        <title>Methylocystis iwaonis sp. nov., a type II methane-oxidizing bacterium from surface soil of a rice paddy field in Japan, and emended description of the genus Methylocystis (ex Whittenbury et al. 1970) Bowman et al. 1993.</title>
        <authorList>
            <person name="Kaise H."/>
            <person name="Sawadogo J.B."/>
            <person name="Alam M.S."/>
            <person name="Ueno C."/>
            <person name="Dianou D."/>
            <person name="Shinjo R."/>
            <person name="Asakawa S."/>
        </authorList>
    </citation>
    <scope>NUCLEOTIDE SEQUENCE</scope>
    <source>
        <strain evidence="1">LMG27198</strain>
    </source>
</reference>
<comment type="caution">
    <text evidence="1">The sequence shown here is derived from an EMBL/GenBank/DDBJ whole genome shotgun (WGS) entry which is preliminary data.</text>
</comment>
<gene>
    <name evidence="1" type="ORF">LMG27198_33980</name>
</gene>
<name>A0A9W6GWK0_9HYPH</name>
<accession>A0A9W6GWK0</accession>
<proteinExistence type="predicted"/>
<dbReference type="EMBL" id="BSEC01000001">
    <property type="protein sequence ID" value="GLI94406.1"/>
    <property type="molecule type" value="Genomic_DNA"/>
</dbReference>
<sequence>MRVAISKRPVLLWNFDEIYEDVFHSDTESAMKASRDLCVELLFLFDRAAGVERDLDKDAVLRAFHAKLIFVSYQAAPRMFRDHLEPIILWNFQDLHHRLVDNIPDPSAIFLWLSLDEIDSHERHLIFPCLEAPALLLLLP</sequence>
<evidence type="ECO:0000313" key="1">
    <source>
        <dbReference type="EMBL" id="GLI94406.1"/>
    </source>
</evidence>
<organism evidence="1 2">
    <name type="scientific">Methylocystis echinoides</name>
    <dbReference type="NCBI Taxonomy" id="29468"/>
    <lineage>
        <taxon>Bacteria</taxon>
        <taxon>Pseudomonadati</taxon>
        <taxon>Pseudomonadota</taxon>
        <taxon>Alphaproteobacteria</taxon>
        <taxon>Hyphomicrobiales</taxon>
        <taxon>Methylocystaceae</taxon>
        <taxon>Methylocystis</taxon>
    </lineage>
</organism>
<keyword evidence="2" id="KW-1185">Reference proteome</keyword>
<dbReference type="AlphaFoldDB" id="A0A9W6GWK0"/>
<dbReference type="Proteomes" id="UP001144323">
    <property type="component" value="Unassembled WGS sequence"/>
</dbReference>
<protein>
    <submittedName>
        <fullName evidence="1">Uncharacterized protein</fullName>
    </submittedName>
</protein>